<dbReference type="PANTHER" id="PTHR47480">
    <property type="entry name" value="EG45-LIKE DOMAIN CONTAINING PROTEIN"/>
    <property type="match status" value="1"/>
</dbReference>
<dbReference type="InterPro" id="IPR036908">
    <property type="entry name" value="RlpA-like_sf"/>
</dbReference>
<sequence>MKLLALLALASPLVSADIGTANILNGPPFTPTACYGNDLSQFPAGNLFAAAGEGIWDNGAACGRRYRVKCISPRPCKSDMVDVRIVDRAKNHREYAGEFLLLHAAAYNTIAAGGRRRLNINFVQR</sequence>
<keyword evidence="1" id="KW-0732">Signal</keyword>
<dbReference type="SUPFAM" id="SSF50685">
    <property type="entry name" value="Barwin-like endoglucanases"/>
    <property type="match status" value="1"/>
</dbReference>
<feature type="domain" description="Expansin-like EG45" evidence="2">
    <location>
        <begin position="31"/>
        <end position="125"/>
    </location>
</feature>
<dbReference type="AlphaFoldDB" id="A0A2U9DPH2"/>
<proteinExistence type="evidence at transcript level"/>
<dbReference type="PROSITE" id="PS50842">
    <property type="entry name" value="EXPANSIN_EG45"/>
    <property type="match status" value="1"/>
</dbReference>
<reference evidence="3" key="1">
    <citation type="journal article" date="2018" name="Mol. Plant Pathol.">
        <title>Evidence for horizontal gene transfer and separation of effector recognition from effector function revealed by analysis of effector genes shared between cape gooseberry- and tomato-infecting formae speciales of Fusarium oxysporum.</title>
        <authorList>
            <person name="Simbaqueba J."/>
            <person name="Catanzariti A.M."/>
            <person name="Gonzalez C."/>
            <person name="Jones D.A."/>
        </authorList>
    </citation>
    <scope>NUCLEOTIDE SEQUENCE</scope>
    <source>
        <strain evidence="3">MAP5</strain>
    </source>
</reference>
<name>A0A2U9DPH2_FUSOX</name>
<dbReference type="EMBL" id="MG680410">
    <property type="protein sequence ID" value="AWP38933.1"/>
    <property type="molecule type" value="mRNA"/>
</dbReference>
<evidence type="ECO:0000256" key="1">
    <source>
        <dbReference type="SAM" id="SignalP"/>
    </source>
</evidence>
<accession>A0A2U9DPH2</accession>
<evidence type="ECO:0000313" key="3">
    <source>
        <dbReference type="EMBL" id="AWP38933.1"/>
    </source>
</evidence>
<dbReference type="CDD" id="cd22269">
    <property type="entry name" value="DPBB_EG45-like"/>
    <property type="match status" value="1"/>
</dbReference>
<dbReference type="Gene3D" id="2.40.40.10">
    <property type="entry name" value="RlpA-like domain"/>
    <property type="match status" value="1"/>
</dbReference>
<feature type="signal peptide" evidence="1">
    <location>
        <begin position="1"/>
        <end position="16"/>
    </location>
</feature>
<dbReference type="InterPro" id="IPR007112">
    <property type="entry name" value="Expansin/allergen_DPBB_dom"/>
</dbReference>
<organism evidence="3">
    <name type="scientific">Fusarium oxysporum f. sp. physali</name>
    <dbReference type="NCBI Taxonomy" id="2212625"/>
    <lineage>
        <taxon>Eukaryota</taxon>
        <taxon>Fungi</taxon>
        <taxon>Dikarya</taxon>
        <taxon>Ascomycota</taxon>
        <taxon>Pezizomycotina</taxon>
        <taxon>Sordariomycetes</taxon>
        <taxon>Hypocreomycetidae</taxon>
        <taxon>Hypocreales</taxon>
        <taxon>Nectriaceae</taxon>
        <taxon>Fusarium</taxon>
        <taxon>Fusarium oxysporum species complex</taxon>
    </lineage>
</organism>
<protein>
    <submittedName>
        <fullName evidence="3">Ave1</fullName>
    </submittedName>
</protein>
<dbReference type="PANTHER" id="PTHR47480:SF1">
    <property type="entry name" value="EG45-LIKE DOMAIN CONTAINING PROTEIN 1"/>
    <property type="match status" value="1"/>
</dbReference>
<feature type="chain" id="PRO_5015960271" evidence="1">
    <location>
        <begin position="17"/>
        <end position="125"/>
    </location>
</feature>
<evidence type="ECO:0000259" key="2">
    <source>
        <dbReference type="PROSITE" id="PS50842"/>
    </source>
</evidence>